<evidence type="ECO:0000313" key="5">
    <source>
        <dbReference type="Proteomes" id="UP000193006"/>
    </source>
</evidence>
<dbReference type="AlphaFoldDB" id="A0A1X9MDS4"/>
<evidence type="ECO:0000256" key="2">
    <source>
        <dbReference type="SAM" id="Coils"/>
    </source>
</evidence>
<dbReference type="Pfam" id="PF13181">
    <property type="entry name" value="TPR_8"/>
    <property type="match status" value="2"/>
</dbReference>
<evidence type="ECO:0000256" key="1">
    <source>
        <dbReference type="PROSITE-ProRule" id="PRU00339"/>
    </source>
</evidence>
<keyword evidence="3" id="KW-0812">Transmembrane</keyword>
<gene>
    <name evidence="4" type="ORF">BkAM31D_07400</name>
</gene>
<feature type="coiled-coil region" evidence="2">
    <location>
        <begin position="61"/>
        <end position="105"/>
    </location>
</feature>
<proteinExistence type="predicted"/>
<dbReference type="STRING" id="199441.BkAM31D_07400"/>
<keyword evidence="3" id="KW-1133">Transmembrane helix</keyword>
<dbReference type="EMBL" id="CP020814">
    <property type="protein sequence ID" value="ARK29701.1"/>
    <property type="molecule type" value="Genomic_DNA"/>
</dbReference>
<keyword evidence="2" id="KW-0175">Coiled coil</keyword>
<dbReference type="InterPro" id="IPR019734">
    <property type="entry name" value="TPR_rpt"/>
</dbReference>
<dbReference type="Gene3D" id="1.25.40.10">
    <property type="entry name" value="Tetratricopeptide repeat domain"/>
    <property type="match status" value="2"/>
</dbReference>
<protein>
    <submittedName>
        <fullName evidence="4">Uncharacterized protein</fullName>
    </submittedName>
</protein>
<evidence type="ECO:0000313" key="4">
    <source>
        <dbReference type="EMBL" id="ARK29701.1"/>
    </source>
</evidence>
<dbReference type="SMART" id="SM00028">
    <property type="entry name" value="TPR"/>
    <property type="match status" value="4"/>
</dbReference>
<feature type="coiled-coil region" evidence="2">
    <location>
        <begin position="404"/>
        <end position="435"/>
    </location>
</feature>
<dbReference type="PROSITE" id="PS50005">
    <property type="entry name" value="TPR"/>
    <property type="match status" value="1"/>
</dbReference>
<feature type="repeat" description="TPR" evidence="1">
    <location>
        <begin position="263"/>
        <end position="296"/>
    </location>
</feature>
<keyword evidence="3" id="KW-0472">Membrane</keyword>
<sequence length="556" mass="65125">MMKWLFTALAFLMPIVIGIEANSKLKDEWYYLQNLTTFWIGIALLICYGIYIIVKVIIEFLDKNKKEFQRLHDELAKVNDTSLDKTILEEKNEQLQTNKVDKEDNEHKSEIIEDKVEEDKLSKLLNAWTDNDKDRMTMAYEELQNEETVSSKKIRNESLYYSLLYQIGEDSTRNFETIENKAEGTEVFGDVMNIIAKAYESTHNYEIAKSYYEKGLKFENNNDTNGYLKRGLANSNFMSGNKKEAYRLLISALNSTKNSEERFEYLKRLAEHYNKDNNIDSQISALEKALEIKPNDKSLLFDIAYAYSKNKQDKLAILYYKSLVNIEPTHKDALNNLGVSYGRLNLHFNEVKNYKLAFELDNTLAASNLAKQYTRAGFEGEARSILEQANSQKEGVHELVGQTLVDLQETLKQEKEEEQKKLKEAKVERMFQRNLASAEFDLISDIELSILIGKWILDAKHESEIEIQDNIVVINWTKFSKKYKFEGEIRNRFLSLNYYEMDYKYPNLSKEEQGFKNKGMAIGYIEEDSKIQIRIKDQDKLDYYEFLRVKEEKDNK</sequence>
<dbReference type="KEGG" id="bkw:BkAM31D_07400"/>
<keyword evidence="5" id="KW-1185">Reference proteome</keyword>
<dbReference type="RefSeq" id="WP_066160842.1">
    <property type="nucleotide sequence ID" value="NZ_CP020814.1"/>
</dbReference>
<name>A0A1X9MDS4_9BACI</name>
<dbReference type="SUPFAM" id="SSF81901">
    <property type="entry name" value="HCP-like"/>
    <property type="match status" value="1"/>
</dbReference>
<evidence type="ECO:0000256" key="3">
    <source>
        <dbReference type="SAM" id="Phobius"/>
    </source>
</evidence>
<keyword evidence="1" id="KW-0802">TPR repeat</keyword>
<dbReference type="Proteomes" id="UP000193006">
    <property type="component" value="Chromosome"/>
</dbReference>
<organism evidence="4 5">
    <name type="scientific">Halalkalibacter krulwichiae</name>
    <dbReference type="NCBI Taxonomy" id="199441"/>
    <lineage>
        <taxon>Bacteria</taxon>
        <taxon>Bacillati</taxon>
        <taxon>Bacillota</taxon>
        <taxon>Bacilli</taxon>
        <taxon>Bacillales</taxon>
        <taxon>Bacillaceae</taxon>
        <taxon>Halalkalibacter</taxon>
    </lineage>
</organism>
<reference evidence="4 5" key="1">
    <citation type="submission" date="2017-04" db="EMBL/GenBank/DDBJ databases">
        <title>Bacillus krulwichiae AM31D Genome sequencing and assembly.</title>
        <authorList>
            <person name="Krulwich T.A."/>
            <person name="Anastor L."/>
            <person name="Ehrlich R."/>
            <person name="Ehrlich G.D."/>
            <person name="Janto B."/>
        </authorList>
    </citation>
    <scope>NUCLEOTIDE SEQUENCE [LARGE SCALE GENOMIC DNA]</scope>
    <source>
        <strain evidence="4 5">AM31D</strain>
    </source>
</reference>
<dbReference type="InterPro" id="IPR011990">
    <property type="entry name" value="TPR-like_helical_dom_sf"/>
</dbReference>
<feature type="transmembrane region" description="Helical" evidence="3">
    <location>
        <begin position="38"/>
        <end position="61"/>
    </location>
</feature>
<accession>A0A1X9MDS4</accession>